<name>A0ABN9QTK1_9DINO</name>
<protein>
    <recommendedName>
        <fullName evidence="3">Phospholipase B-like</fullName>
    </recommendedName>
</protein>
<proteinExistence type="predicted"/>
<dbReference type="Proteomes" id="UP001189429">
    <property type="component" value="Unassembled WGS sequence"/>
</dbReference>
<sequence>NPACWEGPFTHETCCAPPGVGNPDCWGGLHTYESCCEMEEVPLFTNAGDLNQDAGGPQVSRFLATQGGICDGASVPAGCLVHAEERDWKELFEFHSLSQFTSVRGEPINVSELARRMEHDDQCPYAPFVRLQGLAWIEQRFGEEAAAQAYRRDWHRLGTAGGGDCFVEHLLNRASFAHYPLLYDTEPTFPCPPGRMTCYFACFFLMRRSHPMLQVC</sequence>
<reference evidence="1" key="1">
    <citation type="submission" date="2023-10" db="EMBL/GenBank/DDBJ databases">
        <authorList>
            <person name="Chen Y."/>
            <person name="Shah S."/>
            <person name="Dougan E. K."/>
            <person name="Thang M."/>
            <person name="Chan C."/>
        </authorList>
    </citation>
    <scope>NUCLEOTIDE SEQUENCE [LARGE SCALE GENOMIC DNA]</scope>
</reference>
<comment type="caution">
    <text evidence="1">The sequence shown here is derived from an EMBL/GenBank/DDBJ whole genome shotgun (WGS) entry which is preliminary data.</text>
</comment>
<gene>
    <name evidence="1" type="ORF">PCOR1329_LOCUS13284</name>
</gene>
<accession>A0ABN9QTK1</accession>
<evidence type="ECO:0000313" key="1">
    <source>
        <dbReference type="EMBL" id="CAK0807390.1"/>
    </source>
</evidence>
<organism evidence="1 2">
    <name type="scientific">Prorocentrum cordatum</name>
    <dbReference type="NCBI Taxonomy" id="2364126"/>
    <lineage>
        <taxon>Eukaryota</taxon>
        <taxon>Sar</taxon>
        <taxon>Alveolata</taxon>
        <taxon>Dinophyceae</taxon>
        <taxon>Prorocentrales</taxon>
        <taxon>Prorocentraceae</taxon>
        <taxon>Prorocentrum</taxon>
    </lineage>
</organism>
<feature type="non-terminal residue" evidence="1">
    <location>
        <position position="1"/>
    </location>
</feature>
<evidence type="ECO:0008006" key="3">
    <source>
        <dbReference type="Google" id="ProtNLM"/>
    </source>
</evidence>
<dbReference type="EMBL" id="CAUYUJ010003917">
    <property type="protein sequence ID" value="CAK0807390.1"/>
    <property type="molecule type" value="Genomic_DNA"/>
</dbReference>
<evidence type="ECO:0000313" key="2">
    <source>
        <dbReference type="Proteomes" id="UP001189429"/>
    </source>
</evidence>
<keyword evidence="2" id="KW-1185">Reference proteome</keyword>